<accession>A0A913XPA6</accession>
<dbReference type="Pfam" id="PF02214">
    <property type="entry name" value="BTB_2"/>
    <property type="match status" value="1"/>
</dbReference>
<proteinExistence type="predicted"/>
<dbReference type="OrthoDB" id="2414723at2759"/>
<dbReference type="RefSeq" id="XP_020908027.1">
    <property type="nucleotide sequence ID" value="XM_021052368.2"/>
</dbReference>
<dbReference type="FunFam" id="3.30.710.10:FF:000046">
    <property type="entry name" value="BTB/POZ domain-containing protein KCTD7 isoform X1"/>
    <property type="match status" value="1"/>
</dbReference>
<dbReference type="OMA" id="CCHESYE"/>
<dbReference type="InterPro" id="IPR003131">
    <property type="entry name" value="T1-type_BTB"/>
</dbReference>
<dbReference type="GO" id="GO:0051260">
    <property type="term" value="P:protein homooligomerization"/>
    <property type="evidence" value="ECO:0007669"/>
    <property type="project" value="InterPro"/>
</dbReference>
<organism evidence="2 3">
    <name type="scientific">Exaiptasia diaphana</name>
    <name type="common">Tropical sea anemone</name>
    <name type="synonym">Aiptasia pulchella</name>
    <dbReference type="NCBI Taxonomy" id="2652724"/>
    <lineage>
        <taxon>Eukaryota</taxon>
        <taxon>Metazoa</taxon>
        <taxon>Cnidaria</taxon>
        <taxon>Anthozoa</taxon>
        <taxon>Hexacorallia</taxon>
        <taxon>Actiniaria</taxon>
        <taxon>Aiptasiidae</taxon>
        <taxon>Exaiptasia</taxon>
    </lineage>
</organism>
<keyword evidence="3" id="KW-1185">Reference proteome</keyword>
<dbReference type="PANTHER" id="PTHR14499">
    <property type="entry name" value="POTASSIUM CHANNEL TETRAMERIZATION DOMAIN-CONTAINING"/>
    <property type="match status" value="1"/>
</dbReference>
<dbReference type="InterPro" id="IPR011333">
    <property type="entry name" value="SKP1/BTB/POZ_sf"/>
</dbReference>
<dbReference type="InterPro" id="IPR000210">
    <property type="entry name" value="BTB/POZ_dom"/>
</dbReference>
<dbReference type="Gene3D" id="3.30.710.10">
    <property type="entry name" value="Potassium Channel Kv1.1, Chain A"/>
    <property type="match status" value="1"/>
</dbReference>
<sequence>MSSKKVDFPDIINLNVGGHYYITKRSTLTKDNESMLAAMFSGRHTNDKDSEGRYFIDRDGTYFGYVLNFLRDNLEMPPASVALQVYKEAQFYQIRSLIEKLERSAQIFAIKLDEAKKSRLGNSFTKWKNTIVSKAQEKSLTNLTSSSRINFISKDDHNSLVNLTDCLGEMEHFIVIRSEIEKNLPVQDQSFESLRNRLAIDPDVIVDIAQSDMGMFVGTLQEDLNREGYSFKIWTSQMCCKNVKRIMNVCVEKCELSANEYFVQFEWGLPKEENKYENNDS</sequence>
<dbReference type="EnsemblMetazoa" id="XM_021052368.2">
    <property type="protein sequence ID" value="XP_020908027.1"/>
    <property type="gene ID" value="LOC110246066"/>
</dbReference>
<reference evidence="2" key="1">
    <citation type="submission" date="2022-11" db="UniProtKB">
        <authorList>
            <consortium name="EnsemblMetazoa"/>
        </authorList>
    </citation>
    <scope>IDENTIFICATION</scope>
</reference>
<dbReference type="AlphaFoldDB" id="A0A913XPA6"/>
<evidence type="ECO:0000259" key="1">
    <source>
        <dbReference type="SMART" id="SM00225"/>
    </source>
</evidence>
<feature type="domain" description="BTB" evidence="1">
    <location>
        <begin position="10"/>
        <end position="109"/>
    </location>
</feature>
<dbReference type="Proteomes" id="UP000887567">
    <property type="component" value="Unplaced"/>
</dbReference>
<dbReference type="PANTHER" id="PTHR14499:SF145">
    <property type="entry name" value="POTASSIUM CHANNEL REGULATORY PROTEIN-LIKE"/>
    <property type="match status" value="1"/>
</dbReference>
<evidence type="ECO:0000313" key="3">
    <source>
        <dbReference type="Proteomes" id="UP000887567"/>
    </source>
</evidence>
<evidence type="ECO:0000313" key="2">
    <source>
        <dbReference type="EnsemblMetazoa" id="XP_020908027.1"/>
    </source>
</evidence>
<name>A0A913XPA6_EXADI</name>
<dbReference type="GeneID" id="110246066"/>
<dbReference type="SUPFAM" id="SSF54695">
    <property type="entry name" value="POZ domain"/>
    <property type="match status" value="1"/>
</dbReference>
<dbReference type="SMART" id="SM00225">
    <property type="entry name" value="BTB"/>
    <property type="match status" value="1"/>
</dbReference>
<protein>
    <recommendedName>
        <fullName evidence="1">BTB domain-containing protein</fullName>
    </recommendedName>
</protein>